<evidence type="ECO:0000256" key="7">
    <source>
        <dbReference type="ARBA" id="ARBA00022692"/>
    </source>
</evidence>
<dbReference type="AlphaFoldDB" id="A0A1W1BNP2"/>
<dbReference type="InterPro" id="IPR008972">
    <property type="entry name" value="Cupredoxin"/>
</dbReference>
<dbReference type="PANTHER" id="PTHR22888:SF9">
    <property type="entry name" value="CYTOCHROME C OXIDASE SUBUNIT 2"/>
    <property type="match status" value="1"/>
</dbReference>
<feature type="domain" description="Cytochrome c" evidence="19">
    <location>
        <begin position="245"/>
        <end position="398"/>
    </location>
</feature>
<dbReference type="GO" id="GO:0042773">
    <property type="term" value="P:ATP synthesis coupled electron transport"/>
    <property type="evidence" value="ECO:0007669"/>
    <property type="project" value="TreeGrafter"/>
</dbReference>
<gene>
    <name evidence="20" type="ORF">MNB_SM-4-1485</name>
</gene>
<comment type="subcellular location">
    <subcellularLocation>
        <location evidence="1">Membrane</location>
        <topology evidence="1">Multi-pass membrane protein</topology>
    </subcellularLocation>
</comment>
<protein>
    <recommendedName>
        <fullName evidence="3">cytochrome-c oxidase</fullName>
        <ecNumber evidence="3">7.1.1.9</ecNumber>
    </recommendedName>
    <alternativeName>
        <fullName evidence="15">Cytochrome c oxidase polypeptide II</fullName>
    </alternativeName>
</protein>
<dbReference type="Pfam" id="PF02790">
    <property type="entry name" value="COX2_TM"/>
    <property type="match status" value="1"/>
</dbReference>
<dbReference type="GO" id="GO:0016491">
    <property type="term" value="F:oxidoreductase activity"/>
    <property type="evidence" value="ECO:0007669"/>
    <property type="project" value="UniProtKB-KW"/>
</dbReference>
<dbReference type="Pfam" id="PF13442">
    <property type="entry name" value="Cytochrome_CBB3"/>
    <property type="match status" value="2"/>
</dbReference>
<dbReference type="EMBL" id="FPHF01000029">
    <property type="protein sequence ID" value="SFV55190.1"/>
    <property type="molecule type" value="Genomic_DNA"/>
</dbReference>
<feature type="transmembrane region" description="Helical" evidence="16">
    <location>
        <begin position="24"/>
        <end position="43"/>
    </location>
</feature>
<dbReference type="GO" id="GO:0016020">
    <property type="term" value="C:membrane"/>
    <property type="evidence" value="ECO:0007669"/>
    <property type="project" value="UniProtKB-SubCell"/>
</dbReference>
<keyword evidence="14 16" id="KW-0472">Membrane</keyword>
<evidence type="ECO:0000259" key="18">
    <source>
        <dbReference type="PROSITE" id="PS50999"/>
    </source>
</evidence>
<dbReference type="InterPro" id="IPR011759">
    <property type="entry name" value="Cyt_c_oxidase_su2_TM_dom"/>
</dbReference>
<evidence type="ECO:0000256" key="11">
    <source>
        <dbReference type="ARBA" id="ARBA00022989"/>
    </source>
</evidence>
<dbReference type="Pfam" id="PF00116">
    <property type="entry name" value="COX2"/>
    <property type="match status" value="1"/>
</dbReference>
<evidence type="ECO:0000256" key="13">
    <source>
        <dbReference type="ARBA" id="ARBA00023008"/>
    </source>
</evidence>
<dbReference type="SUPFAM" id="SSF49503">
    <property type="entry name" value="Cupredoxins"/>
    <property type="match status" value="1"/>
</dbReference>
<dbReference type="InterPro" id="IPR001505">
    <property type="entry name" value="Copper_CuA"/>
</dbReference>
<keyword evidence="7 16" id="KW-0812">Transmembrane</keyword>
<evidence type="ECO:0000256" key="14">
    <source>
        <dbReference type="ARBA" id="ARBA00023136"/>
    </source>
</evidence>
<evidence type="ECO:0000256" key="2">
    <source>
        <dbReference type="ARBA" id="ARBA00007866"/>
    </source>
</evidence>
<evidence type="ECO:0000313" key="20">
    <source>
        <dbReference type="EMBL" id="SFV55190.1"/>
    </source>
</evidence>
<dbReference type="SUPFAM" id="SSF46626">
    <property type="entry name" value="Cytochrome c"/>
    <property type="match status" value="2"/>
</dbReference>
<proteinExistence type="inferred from homology"/>
<dbReference type="Gene3D" id="2.60.40.420">
    <property type="entry name" value="Cupredoxins - blue copper proteins"/>
    <property type="match status" value="1"/>
</dbReference>
<evidence type="ECO:0000256" key="10">
    <source>
        <dbReference type="ARBA" id="ARBA00022982"/>
    </source>
</evidence>
<feature type="domain" description="Cytochrome oxidase subunit II copper A binding" evidence="17">
    <location>
        <begin position="97"/>
        <end position="237"/>
    </location>
</feature>
<evidence type="ECO:0000256" key="1">
    <source>
        <dbReference type="ARBA" id="ARBA00004141"/>
    </source>
</evidence>
<keyword evidence="5" id="KW-0349">Heme</keyword>
<evidence type="ECO:0000256" key="4">
    <source>
        <dbReference type="ARBA" id="ARBA00022448"/>
    </source>
</evidence>
<dbReference type="NCBIfam" id="TIGR02866">
    <property type="entry name" value="CoxB"/>
    <property type="match status" value="1"/>
</dbReference>
<keyword evidence="6" id="KW-0679">Respiratory chain</keyword>
<evidence type="ECO:0000256" key="15">
    <source>
        <dbReference type="ARBA" id="ARBA00031389"/>
    </source>
</evidence>
<feature type="domain" description="Cytochrome oxidase subunit II transmembrane region profile" evidence="18">
    <location>
        <begin position="1"/>
        <end position="94"/>
    </location>
</feature>
<dbReference type="PROSITE" id="PS50857">
    <property type="entry name" value="COX2_CUA"/>
    <property type="match status" value="1"/>
</dbReference>
<sequence length="398" mass="44078">MLQGFNTSGTVIAEHIQQALEINLWISLVLFASVAIPLVYLAWKYRENNVKDEDIQNVTHNTLLEIVWTVVPTITLFVCFWYGYTSMVTARTMPALDDSIVVEVEGSKWKWRYEYPANASGFVHKLGGAYTKPSYDENGVLISKGTMGKSALYVPVNTNIILNMTAPIDDVLHAFFIPAFRMKEDVVPGRITKQWFNSDKVGEYEVECAEYCGTDHSYMYSRVVVLPIDKYNTWFNSNEETPEGDYANSGDAILQQHGCKSCHAVNTDKRLVGPTLQTRRLTHEQVLDVIENGQNKLGYAMGEMPAGMASGADAEEIAAYVAGGMKGDQPASFAACSSCHGEDGKGQYGTSPSLVSYDVDLLRNVLKNGKEGMIGTMPAFPYVSEEEISAIAEYLEKK</sequence>
<dbReference type="GO" id="GO:0005507">
    <property type="term" value="F:copper ion binding"/>
    <property type="evidence" value="ECO:0007669"/>
    <property type="project" value="InterPro"/>
</dbReference>
<evidence type="ECO:0000256" key="8">
    <source>
        <dbReference type="ARBA" id="ARBA00022723"/>
    </source>
</evidence>
<dbReference type="InterPro" id="IPR002429">
    <property type="entry name" value="CcO_II-like_C"/>
</dbReference>
<dbReference type="InterPro" id="IPR045187">
    <property type="entry name" value="CcO_II"/>
</dbReference>
<keyword evidence="4" id="KW-0813">Transport</keyword>
<keyword evidence="9" id="KW-1278">Translocase</keyword>
<evidence type="ECO:0000259" key="19">
    <source>
        <dbReference type="PROSITE" id="PS51007"/>
    </source>
</evidence>
<evidence type="ECO:0000256" key="3">
    <source>
        <dbReference type="ARBA" id="ARBA00012949"/>
    </source>
</evidence>
<feature type="transmembrane region" description="Helical" evidence="16">
    <location>
        <begin position="63"/>
        <end position="84"/>
    </location>
</feature>
<dbReference type="PROSITE" id="PS50999">
    <property type="entry name" value="COX2_TM"/>
    <property type="match status" value="1"/>
</dbReference>
<reference evidence="20" key="1">
    <citation type="submission" date="2016-10" db="EMBL/GenBank/DDBJ databases">
        <authorList>
            <person name="de Groot N.N."/>
        </authorList>
    </citation>
    <scope>NUCLEOTIDE SEQUENCE</scope>
</reference>
<dbReference type="PROSITE" id="PS51007">
    <property type="entry name" value="CYTC"/>
    <property type="match status" value="1"/>
</dbReference>
<keyword evidence="12" id="KW-0408">Iron</keyword>
<keyword evidence="20" id="KW-0560">Oxidoreductase</keyword>
<dbReference type="GO" id="GO:0020037">
    <property type="term" value="F:heme binding"/>
    <property type="evidence" value="ECO:0007669"/>
    <property type="project" value="InterPro"/>
</dbReference>
<keyword evidence="11 16" id="KW-1133">Transmembrane helix</keyword>
<dbReference type="Gene3D" id="1.10.287.90">
    <property type="match status" value="1"/>
</dbReference>
<dbReference type="InterPro" id="IPR009056">
    <property type="entry name" value="Cyt_c-like_dom"/>
</dbReference>
<evidence type="ECO:0000256" key="5">
    <source>
        <dbReference type="ARBA" id="ARBA00022617"/>
    </source>
</evidence>
<evidence type="ECO:0000256" key="16">
    <source>
        <dbReference type="SAM" id="Phobius"/>
    </source>
</evidence>
<dbReference type="PRINTS" id="PR01166">
    <property type="entry name" value="CYCOXIDASEII"/>
</dbReference>
<evidence type="ECO:0000256" key="6">
    <source>
        <dbReference type="ARBA" id="ARBA00022660"/>
    </source>
</evidence>
<dbReference type="InterPro" id="IPR036909">
    <property type="entry name" value="Cyt_c-like_dom_sf"/>
</dbReference>
<comment type="similarity">
    <text evidence="2">Belongs to the cytochrome c oxidase subunit 2 family.</text>
</comment>
<organism evidence="20">
    <name type="scientific">hydrothermal vent metagenome</name>
    <dbReference type="NCBI Taxonomy" id="652676"/>
    <lineage>
        <taxon>unclassified sequences</taxon>
        <taxon>metagenomes</taxon>
        <taxon>ecological metagenomes</taxon>
    </lineage>
</organism>
<dbReference type="SUPFAM" id="SSF81464">
    <property type="entry name" value="Cytochrome c oxidase subunit II-like, transmembrane region"/>
    <property type="match status" value="1"/>
</dbReference>
<keyword evidence="8" id="KW-0479">Metal-binding</keyword>
<evidence type="ECO:0000256" key="12">
    <source>
        <dbReference type="ARBA" id="ARBA00023004"/>
    </source>
</evidence>
<dbReference type="GO" id="GO:0004129">
    <property type="term" value="F:cytochrome-c oxidase activity"/>
    <property type="evidence" value="ECO:0007669"/>
    <property type="project" value="UniProtKB-EC"/>
</dbReference>
<name>A0A1W1BNP2_9ZZZZ</name>
<dbReference type="PROSITE" id="PS00078">
    <property type="entry name" value="COX2"/>
    <property type="match status" value="1"/>
</dbReference>
<evidence type="ECO:0000259" key="17">
    <source>
        <dbReference type="PROSITE" id="PS50857"/>
    </source>
</evidence>
<dbReference type="InterPro" id="IPR036257">
    <property type="entry name" value="Cyt_c_oxidase_su2_TM_sf"/>
</dbReference>
<evidence type="ECO:0000256" key="9">
    <source>
        <dbReference type="ARBA" id="ARBA00022967"/>
    </source>
</evidence>
<keyword evidence="10" id="KW-0249">Electron transport</keyword>
<dbReference type="EC" id="7.1.1.9" evidence="3"/>
<dbReference type="Gene3D" id="1.10.760.10">
    <property type="entry name" value="Cytochrome c-like domain"/>
    <property type="match status" value="2"/>
</dbReference>
<dbReference type="InterPro" id="IPR014222">
    <property type="entry name" value="Cyt_c_oxidase_su2"/>
</dbReference>
<keyword evidence="13" id="KW-0186">Copper</keyword>
<accession>A0A1W1BNP2</accession>
<dbReference type="PANTHER" id="PTHR22888">
    <property type="entry name" value="CYTOCHROME C OXIDASE, SUBUNIT II"/>
    <property type="match status" value="1"/>
</dbReference>